<dbReference type="STRING" id="642780.SAMN04488570_1602"/>
<dbReference type="Pfam" id="PF00702">
    <property type="entry name" value="Hydrolase"/>
    <property type="match status" value="1"/>
</dbReference>
<reference evidence="3" key="1">
    <citation type="submission" date="2016-10" db="EMBL/GenBank/DDBJ databases">
        <authorList>
            <person name="Varghese N."/>
            <person name="Submissions S."/>
        </authorList>
    </citation>
    <scope>NUCLEOTIDE SEQUENCE [LARGE SCALE GENOMIC DNA]</scope>
    <source>
        <strain evidence="3">DSM 22127</strain>
    </source>
</reference>
<dbReference type="InterPro" id="IPR051540">
    <property type="entry name" value="S-2-haloacid_dehalogenase"/>
</dbReference>
<accession>A0A1H1R666</accession>
<dbReference type="PANTHER" id="PTHR43316">
    <property type="entry name" value="HYDROLASE, HALOACID DELAHOGENASE-RELATED"/>
    <property type="match status" value="1"/>
</dbReference>
<organism evidence="2 3">
    <name type="scientific">Nocardioides scoriae</name>
    <dbReference type="NCBI Taxonomy" id="642780"/>
    <lineage>
        <taxon>Bacteria</taxon>
        <taxon>Bacillati</taxon>
        <taxon>Actinomycetota</taxon>
        <taxon>Actinomycetes</taxon>
        <taxon>Propionibacteriales</taxon>
        <taxon>Nocardioidaceae</taxon>
        <taxon>Nocardioides</taxon>
    </lineage>
</organism>
<gene>
    <name evidence="2" type="ORF">SAMN04488570_1602</name>
</gene>
<proteinExistence type="predicted"/>
<dbReference type="InterPro" id="IPR023198">
    <property type="entry name" value="PGP-like_dom2"/>
</dbReference>
<dbReference type="Gene3D" id="1.10.150.240">
    <property type="entry name" value="Putative phosphatase, domain 2"/>
    <property type="match status" value="1"/>
</dbReference>
<dbReference type="OrthoDB" id="3774052at2"/>
<dbReference type="InterPro" id="IPR006328">
    <property type="entry name" value="2-HAD"/>
</dbReference>
<evidence type="ECO:0000256" key="1">
    <source>
        <dbReference type="ARBA" id="ARBA00022801"/>
    </source>
</evidence>
<dbReference type="AlphaFoldDB" id="A0A1H1R666"/>
<dbReference type="GO" id="GO:0019120">
    <property type="term" value="F:hydrolase activity, acting on acid halide bonds, in C-halide compounds"/>
    <property type="evidence" value="ECO:0007669"/>
    <property type="project" value="InterPro"/>
</dbReference>
<dbReference type="NCBIfam" id="TIGR01428">
    <property type="entry name" value="HAD_type_II"/>
    <property type="match status" value="1"/>
</dbReference>
<dbReference type="InterPro" id="IPR036412">
    <property type="entry name" value="HAD-like_sf"/>
</dbReference>
<protein>
    <submittedName>
        <fullName evidence="2">2-haloacid dehalogenase</fullName>
    </submittedName>
</protein>
<evidence type="ECO:0000313" key="2">
    <source>
        <dbReference type="EMBL" id="SDS31218.1"/>
    </source>
</evidence>
<evidence type="ECO:0000313" key="3">
    <source>
        <dbReference type="Proteomes" id="UP000198859"/>
    </source>
</evidence>
<dbReference type="InterPro" id="IPR023214">
    <property type="entry name" value="HAD_sf"/>
</dbReference>
<dbReference type="PANTHER" id="PTHR43316:SF3">
    <property type="entry name" value="HALOACID DEHALOGENASE, TYPE II (AFU_ORTHOLOGUE AFUA_2G07750)-RELATED"/>
    <property type="match status" value="1"/>
</dbReference>
<dbReference type="Proteomes" id="UP000198859">
    <property type="component" value="Chromosome I"/>
</dbReference>
<dbReference type="EMBL" id="LT629757">
    <property type="protein sequence ID" value="SDS31218.1"/>
    <property type="molecule type" value="Genomic_DNA"/>
</dbReference>
<dbReference type="RefSeq" id="WP_091728164.1">
    <property type="nucleotide sequence ID" value="NZ_LT629757.1"/>
</dbReference>
<dbReference type="SUPFAM" id="SSF56784">
    <property type="entry name" value="HAD-like"/>
    <property type="match status" value="1"/>
</dbReference>
<name>A0A1H1R666_9ACTN</name>
<sequence>MDRPTVIVLDVNETLSDLSGLDGAFAAAGLEPGEREAWFAGVLRDGFALTAVGQNPGFAEVAAEALRLRLVARGAADPEAGAASVMEAFTRLDVHADVAPGLRALHASGTRLVTLSNGSAAVADALLERAGLADVVEQTLSVADGPGWKPLAGAYTRALEVCGVAAGEAMLVAVHPWDLDGAARAGLRTGWVRRGAAGWPAYALAPEVEADDLVGLADLLGA</sequence>
<dbReference type="Gene3D" id="3.40.50.1000">
    <property type="entry name" value="HAD superfamily/HAD-like"/>
    <property type="match status" value="1"/>
</dbReference>
<keyword evidence="1" id="KW-0378">Hydrolase</keyword>
<keyword evidence="3" id="KW-1185">Reference proteome</keyword>